<dbReference type="InterPro" id="IPR036397">
    <property type="entry name" value="RNaseH_sf"/>
</dbReference>
<feature type="region of interest" description="Disordered" evidence="1">
    <location>
        <begin position="513"/>
        <end position="542"/>
    </location>
</feature>
<accession>A0A812IT76</accession>
<feature type="compositionally biased region" description="Acidic residues" evidence="1">
    <location>
        <begin position="18"/>
        <end position="27"/>
    </location>
</feature>
<feature type="region of interest" description="Disordered" evidence="1">
    <location>
        <begin position="466"/>
        <end position="493"/>
    </location>
</feature>
<protein>
    <recommendedName>
        <fullName evidence="2">Integrase catalytic domain-containing protein</fullName>
    </recommendedName>
</protein>
<keyword evidence="4" id="KW-1185">Reference proteome</keyword>
<dbReference type="GO" id="GO:0003676">
    <property type="term" value="F:nucleic acid binding"/>
    <property type="evidence" value="ECO:0007669"/>
    <property type="project" value="InterPro"/>
</dbReference>
<feature type="compositionally biased region" description="Basic and acidic residues" evidence="1">
    <location>
        <begin position="1078"/>
        <end position="1087"/>
    </location>
</feature>
<comment type="caution">
    <text evidence="3">The sequence shown here is derived from an EMBL/GenBank/DDBJ whole genome shotgun (WGS) entry which is preliminary data.</text>
</comment>
<dbReference type="InterPro" id="IPR001584">
    <property type="entry name" value="Integrase_cat-core"/>
</dbReference>
<reference evidence="3" key="1">
    <citation type="submission" date="2021-02" db="EMBL/GenBank/DDBJ databases">
        <authorList>
            <person name="Dougan E. K."/>
            <person name="Rhodes N."/>
            <person name="Thang M."/>
            <person name="Chan C."/>
        </authorList>
    </citation>
    <scope>NUCLEOTIDE SEQUENCE</scope>
</reference>
<organism evidence="3 4">
    <name type="scientific">Symbiodinium necroappetens</name>
    <dbReference type="NCBI Taxonomy" id="1628268"/>
    <lineage>
        <taxon>Eukaryota</taxon>
        <taxon>Sar</taxon>
        <taxon>Alveolata</taxon>
        <taxon>Dinophyceae</taxon>
        <taxon>Suessiales</taxon>
        <taxon>Symbiodiniaceae</taxon>
        <taxon>Symbiodinium</taxon>
    </lineage>
</organism>
<dbReference type="Gene3D" id="3.30.420.10">
    <property type="entry name" value="Ribonuclease H-like superfamily/Ribonuclease H"/>
    <property type="match status" value="1"/>
</dbReference>
<gene>
    <name evidence="3" type="ORF">SNEC2469_LOCUS531</name>
</gene>
<feature type="region of interest" description="Disordered" evidence="1">
    <location>
        <begin position="1051"/>
        <end position="1096"/>
    </location>
</feature>
<dbReference type="InterPro" id="IPR012337">
    <property type="entry name" value="RNaseH-like_sf"/>
</dbReference>
<dbReference type="SUPFAM" id="SSF53098">
    <property type="entry name" value="Ribonuclease H-like"/>
    <property type="match status" value="1"/>
</dbReference>
<feature type="compositionally biased region" description="Polar residues" evidence="1">
    <location>
        <begin position="466"/>
        <end position="476"/>
    </location>
</feature>
<evidence type="ECO:0000313" key="4">
    <source>
        <dbReference type="Proteomes" id="UP000601435"/>
    </source>
</evidence>
<feature type="region of interest" description="Disordered" evidence="1">
    <location>
        <begin position="1"/>
        <end position="95"/>
    </location>
</feature>
<evidence type="ECO:0000256" key="1">
    <source>
        <dbReference type="SAM" id="MobiDB-lite"/>
    </source>
</evidence>
<feature type="compositionally biased region" description="Basic and acidic residues" evidence="1">
    <location>
        <begin position="332"/>
        <end position="341"/>
    </location>
</feature>
<feature type="compositionally biased region" description="Basic and acidic residues" evidence="1">
    <location>
        <begin position="40"/>
        <end position="54"/>
    </location>
</feature>
<dbReference type="GO" id="GO:0015074">
    <property type="term" value="P:DNA integration"/>
    <property type="evidence" value="ECO:0007669"/>
    <property type="project" value="InterPro"/>
</dbReference>
<sequence>MDGEQAQDDEGRPGGAAADDDDDDDLDPWAQALGGNRPSRQPDPEEFQRLREFMQNRGPSRSWRARRGSEDHDDKDDEGGKGAGAGPPPTWDGQSSFRDYQIRAKLWLATTKVRAKARGPMLLKSLSGTPFDDLKHLAKDASWMNDENNGELLLSRMDSKELYGEDAREDVLNTLLKITYTLRRAKGENHKLFFSRWDNQVRRLGEHSVTLPPGYLGFLPVMSLQLSGDEVKLLLNYTQGKLTSKAVKEWVRVHEADLDWKAQGKTNSKPYVAMHVEGIDDDDRFDEGPGANQDSGELEVLLGALGELDDADGDTGGGVDHDQEIFDEDEAKEVLAARDVRSSSGWKSSPSGGRPRPPATGHYHRRGHRLQQDRHLRLRCPNSEFLRPANVDVRHKNTYYADSSQCSHVGVNGCGTNAFQVQKRCPHCLKVLFQKDKRTGKVIYLDPRWKVPLHLRAEVLGSDASTAGATITSQEPACQEGKKAVESDEDEMDPMDADYQEFLDWKKFKDLQRPRRVRPAPRANAAEGSPEAQDGVESKALTELSRPNKKFRAYYAELFQLSPDEVTVCSRQLPENHSEVIFYMIAVKEAKSALKPWVHWAPGEPLWHDLSKEIGVTRQTFERPRQQQKLDLVTNYPMLLHRLEQISVPGQDSENALDDLAHHRRTAYGSLTGRRLGDLKTTFAQDVVDEDKVHDEAYFTYAELAEIDEGNLSGLPRCHEAHAGIIYEMVDGRLRPGHLGPRRLKSFLGEAAGYKIKEGGARSKMKSDGETYADTKQRVTLEKMVRRAHEGLGHPERERFLRILHHNRAPQEVIQIAKETRCSVCEANKLPDPARRGAPPREQIYVNDLVGIDTIHIRDHRNAAAPAINVIDWHSHFQLVAPMKGETADHVRAAYRQWTRFFTPPGRLMIDLGPEYKAQFRKQAERDGTEVVPSPVEAPYQRGLTERASGIFKNILYKAMQDYRCQNETEWRELVDVACMTRNRLLMKAGYSPIQRVLGYSPRLPGGLQSGGEQDHMAADLVDNVVKAAPERIRPAAAEGFIDLTKDEDPVQEENEEANVAMDQQELTSPPLRRVRQKTGDYQRENGPDEPLGDPVGELPNSFLLLYLLLDLATYLNKRKKKIQGLESTGDEPHPLPAGGSDGDMPIGPNVKRELEEGDQPPESGLESILQRAIAKEVSNNLATGAYKLLSVKKSDEIRRTKDDKIMESRYVITKKPLEPSDIAKAKSEDLLLDDQEHGFCKAKCQHVMKGFSEAAAVEVECTTPQVGRDSAIFIAQVLASMGWVPGFLDFTQLFIPVTGLIASCTAISHEKVHLARRLQTDFGYTSSKADPCVLLLHTKDDAQEPVLQGILGVATDDLLHGGGPAHWANIERIAKEYLLGKNQQGAGRFQKAANVVVGSMLQTASQ</sequence>
<evidence type="ECO:0000259" key="2">
    <source>
        <dbReference type="PROSITE" id="PS50994"/>
    </source>
</evidence>
<feature type="compositionally biased region" description="Low complexity" evidence="1">
    <location>
        <begin position="342"/>
        <end position="354"/>
    </location>
</feature>
<feature type="domain" description="Integrase catalytic" evidence="2">
    <location>
        <begin position="836"/>
        <end position="1001"/>
    </location>
</feature>
<name>A0A812IT76_9DINO</name>
<feature type="region of interest" description="Disordered" evidence="1">
    <location>
        <begin position="1126"/>
        <end position="1164"/>
    </location>
</feature>
<dbReference type="EMBL" id="CAJNJA010003114">
    <property type="protein sequence ID" value="CAE7172751.1"/>
    <property type="molecule type" value="Genomic_DNA"/>
</dbReference>
<dbReference type="OrthoDB" id="415682at2759"/>
<proteinExistence type="predicted"/>
<dbReference type="PROSITE" id="PS50994">
    <property type="entry name" value="INTEGRASE"/>
    <property type="match status" value="1"/>
</dbReference>
<feature type="region of interest" description="Disordered" evidence="1">
    <location>
        <begin position="309"/>
        <end position="371"/>
    </location>
</feature>
<evidence type="ECO:0000313" key="3">
    <source>
        <dbReference type="EMBL" id="CAE7172751.1"/>
    </source>
</evidence>
<dbReference type="Proteomes" id="UP000601435">
    <property type="component" value="Unassembled WGS sequence"/>
</dbReference>